<dbReference type="PRINTS" id="PR00318">
    <property type="entry name" value="GPROTEINA"/>
</dbReference>
<keyword evidence="3" id="KW-0342">GTP-binding</keyword>
<dbReference type="CDD" id="cd00066">
    <property type="entry name" value="G-alpha"/>
    <property type="match status" value="1"/>
</dbReference>
<dbReference type="Pfam" id="PF00503">
    <property type="entry name" value="G-alpha"/>
    <property type="match status" value="1"/>
</dbReference>
<evidence type="ECO:0000256" key="3">
    <source>
        <dbReference type="ARBA" id="ARBA00023134"/>
    </source>
</evidence>
<dbReference type="PANTHER" id="PTHR10218:SF302">
    <property type="entry name" value="GUANINE NUCLEOTIDE-BINDING PROTEIN ALPHA-5 SUBUNIT"/>
    <property type="match status" value="1"/>
</dbReference>
<dbReference type="PANTHER" id="PTHR10218">
    <property type="entry name" value="GTP-BINDING PROTEIN ALPHA SUBUNIT"/>
    <property type="match status" value="1"/>
</dbReference>
<keyword evidence="1" id="KW-0479">Metal-binding</keyword>
<dbReference type="InterPro" id="IPR011025">
    <property type="entry name" value="GproteinA_insert"/>
</dbReference>
<dbReference type="SMART" id="SM00275">
    <property type="entry name" value="G_alpha"/>
    <property type="match status" value="1"/>
</dbReference>
<dbReference type="GeneID" id="102808165"/>
<sequence>MKGPVTPTKPCKSYPLRNPLTSKVTHREATNDLHRVTSPGYLPTLQDILYIRTPTMGVVESHFQIDDVTYRVIDVAGQKSHRKKWIHFFDRVTAIIFFTSLSGFNELVDDIEDNSTNCLQDSLNLFKDITRNEFLKDTDFILFLNKHDLFIEKLKHTKMKDFLCDYDGDNDAESATDFLQEEFMSCKPDDKTVYPHVTCATDTIMMKTVIIDVMDIIILINMRKIRTL</sequence>
<evidence type="ECO:0000256" key="2">
    <source>
        <dbReference type="ARBA" id="ARBA00022741"/>
    </source>
</evidence>
<reference evidence="6" key="1">
    <citation type="submission" date="2025-08" db="UniProtKB">
        <authorList>
            <consortium name="RefSeq"/>
        </authorList>
    </citation>
    <scope>IDENTIFICATION</scope>
    <source>
        <tissue evidence="6">Testes</tissue>
    </source>
</reference>
<protein>
    <submittedName>
        <fullName evidence="6">Guanine nucleotide-binding protein alpha-1 subunit-like</fullName>
    </submittedName>
</protein>
<gene>
    <name evidence="6" type="primary">LOC102808165</name>
</gene>
<dbReference type="SUPFAM" id="SSF47895">
    <property type="entry name" value="Transducin (alpha subunit), insertion domain"/>
    <property type="match status" value="1"/>
</dbReference>
<dbReference type="InterPro" id="IPR027417">
    <property type="entry name" value="P-loop_NTPase"/>
</dbReference>
<dbReference type="Gene3D" id="1.10.400.10">
    <property type="entry name" value="GI Alpha 1, domain 2-like"/>
    <property type="match status" value="1"/>
</dbReference>
<keyword evidence="2" id="KW-0547">Nucleotide-binding</keyword>
<dbReference type="Proteomes" id="UP000694865">
    <property type="component" value="Unplaced"/>
</dbReference>
<dbReference type="Gene3D" id="3.40.50.300">
    <property type="entry name" value="P-loop containing nucleotide triphosphate hydrolases"/>
    <property type="match status" value="1"/>
</dbReference>
<proteinExistence type="predicted"/>
<keyword evidence="5" id="KW-1185">Reference proteome</keyword>
<dbReference type="RefSeq" id="XP_006814439.1">
    <property type="nucleotide sequence ID" value="XM_006814376.1"/>
</dbReference>
<name>A0ABM0M348_SACKO</name>
<dbReference type="InterPro" id="IPR001019">
    <property type="entry name" value="Gprotein_alpha_su"/>
</dbReference>
<accession>A0ABM0M348</accession>
<organism evidence="5 6">
    <name type="scientific">Saccoglossus kowalevskii</name>
    <name type="common">Acorn worm</name>
    <dbReference type="NCBI Taxonomy" id="10224"/>
    <lineage>
        <taxon>Eukaryota</taxon>
        <taxon>Metazoa</taxon>
        <taxon>Hemichordata</taxon>
        <taxon>Enteropneusta</taxon>
        <taxon>Harrimaniidae</taxon>
        <taxon>Saccoglossus</taxon>
    </lineage>
</organism>
<evidence type="ECO:0000313" key="6">
    <source>
        <dbReference type="RefSeq" id="XP_006814439.1"/>
    </source>
</evidence>
<keyword evidence="4" id="KW-0807">Transducer</keyword>
<evidence type="ECO:0000256" key="1">
    <source>
        <dbReference type="ARBA" id="ARBA00022723"/>
    </source>
</evidence>
<evidence type="ECO:0000256" key="4">
    <source>
        <dbReference type="ARBA" id="ARBA00023224"/>
    </source>
</evidence>
<dbReference type="SUPFAM" id="SSF52540">
    <property type="entry name" value="P-loop containing nucleoside triphosphate hydrolases"/>
    <property type="match status" value="1"/>
</dbReference>
<evidence type="ECO:0000313" key="5">
    <source>
        <dbReference type="Proteomes" id="UP000694865"/>
    </source>
</evidence>
<dbReference type="PROSITE" id="PS51882">
    <property type="entry name" value="G_ALPHA"/>
    <property type="match status" value="1"/>
</dbReference>